<gene>
    <name evidence="2" type="ORF">PEVE_00038803</name>
</gene>
<reference evidence="2 3" key="1">
    <citation type="submission" date="2022-05" db="EMBL/GenBank/DDBJ databases">
        <authorList>
            <consortium name="Genoscope - CEA"/>
            <person name="William W."/>
        </authorList>
    </citation>
    <scope>NUCLEOTIDE SEQUENCE [LARGE SCALE GENOMIC DNA]</scope>
</reference>
<protein>
    <submittedName>
        <fullName evidence="2">Uncharacterized protein</fullName>
    </submittedName>
</protein>
<evidence type="ECO:0000313" key="3">
    <source>
        <dbReference type="Proteomes" id="UP001159427"/>
    </source>
</evidence>
<sequence length="246" mass="27705">MFGSGLQVDRGSSSNTRNVYVPPVIQGKGRYFSGPHRPPPFLGTWEDMENRGPLGMGVAAKDAFVEHALPWMGRKAVEMERYGASEALRNKKLQKKAVNYGINKLTPFIQESVGTAMDQLSTKVRPKKKYKTDRKDLDGRTPDIAMKTTQKLIPSLKPVYDRYRSGDVLNSAFGSEHGVMSSKFWRRPTAAEEKAKGIIRKGRSPELFFAFNRDGKKIRQYKTKFFEKNPEASVDMHNIISGSPDT</sequence>
<dbReference type="Proteomes" id="UP001159427">
    <property type="component" value="Unassembled WGS sequence"/>
</dbReference>
<organism evidence="2 3">
    <name type="scientific">Porites evermanni</name>
    <dbReference type="NCBI Taxonomy" id="104178"/>
    <lineage>
        <taxon>Eukaryota</taxon>
        <taxon>Metazoa</taxon>
        <taxon>Cnidaria</taxon>
        <taxon>Anthozoa</taxon>
        <taxon>Hexacorallia</taxon>
        <taxon>Scleractinia</taxon>
        <taxon>Fungiina</taxon>
        <taxon>Poritidae</taxon>
        <taxon>Porites</taxon>
    </lineage>
</organism>
<proteinExistence type="predicted"/>
<accession>A0ABN8LMP6</accession>
<name>A0ABN8LMP6_9CNID</name>
<evidence type="ECO:0000256" key="1">
    <source>
        <dbReference type="SAM" id="MobiDB-lite"/>
    </source>
</evidence>
<dbReference type="EMBL" id="CALNXI010000067">
    <property type="protein sequence ID" value="CAH3017622.1"/>
    <property type="molecule type" value="Genomic_DNA"/>
</dbReference>
<evidence type="ECO:0000313" key="2">
    <source>
        <dbReference type="EMBL" id="CAH3017622.1"/>
    </source>
</evidence>
<comment type="caution">
    <text evidence="2">The sequence shown here is derived from an EMBL/GenBank/DDBJ whole genome shotgun (WGS) entry which is preliminary data.</text>
</comment>
<keyword evidence="3" id="KW-1185">Reference proteome</keyword>
<feature type="region of interest" description="Disordered" evidence="1">
    <location>
        <begin position="1"/>
        <end position="20"/>
    </location>
</feature>